<dbReference type="RefSeq" id="WP_090220820.1">
    <property type="nucleotide sequence ID" value="NZ_FMWG01000013.1"/>
</dbReference>
<evidence type="ECO:0000256" key="2">
    <source>
        <dbReference type="ARBA" id="ARBA00022525"/>
    </source>
</evidence>
<dbReference type="InterPro" id="IPR050557">
    <property type="entry name" value="RTX_toxin/Mannuronan_C5-epim"/>
</dbReference>
<dbReference type="PROSITE" id="PS00330">
    <property type="entry name" value="HEMOLYSIN_CALCIUM"/>
    <property type="match status" value="6"/>
</dbReference>
<sequence>MRVRFDTSFGAAQGVADLIVLDMGAWSSLLAVERLGGGIHSYDLNSLAQQDDRAHQGAVLGTGQGAVLAGETPRLLLAGSAGSQVHSHVVARNGDIARQDSWALPGTGDLDVLTSVRIGGQDLLYGWSGGRLGGWRIEEGGRLQAVAQNGAGSPYHTAEGTGVQVVSAGASSFLVAAYRDANGLGGLRSYAINAATGALTPQDQLDGADGWGVSLPSTLEMVTAYGRAWLFVGAAGSSSLSVVAVSGSGRLTLSDHVIDSLGSRFGQISALKVVDVDGHVLVLAAGGDGGLEVLRLLPSGQLVQAAQLVEGEDGGGLQNVTAIEAHVSANTISIFVASEGGAGQDGAGLAHYELRRADLGQVLTAQSARLLGTAGDDLLLDGGQARHLQGAAGADMLVASRAGSQLQGGAGADRFVIQPHQGEIAQGRIEILDFEVGLDQLDLSLVPGLRSLSQLEVRTRGAELSLTFDGLDLRLHSADGTRLQLQDIWPQDMQQAYHIPPGESLSATPVIDPPPPVVGDETLVIGDTGDNLLTGSQAADRIVGAAGNDSLWGAAGADSLLGGDGADMLRGQAGHDRLWGGSGADHLNGDRGRDTLSGNEGADRLYGAAGHDVLWGARGNDRLYGQRGNDRLEGQAGHDSLWGGAGTDRLVGGTGADQLRGQAGNDRLFGGTGRDDLGGGQGQDRLYGQQGADRLNGGAGADLLWGGAEGDVFVFAGRHGQDRIMDFQQGRDVMDLRALAQGGAERVSDLDIRSAQGDLSIDTGSGRILLEDLARLELTAADFIF</sequence>
<proteinExistence type="predicted"/>
<dbReference type="PANTHER" id="PTHR38340:SF1">
    <property type="entry name" value="S-LAYER PROTEIN"/>
    <property type="match status" value="1"/>
</dbReference>
<evidence type="ECO:0000256" key="1">
    <source>
        <dbReference type="ARBA" id="ARBA00004613"/>
    </source>
</evidence>
<dbReference type="InterPro" id="IPR001343">
    <property type="entry name" value="Hemolysn_Ca-bd"/>
</dbReference>
<dbReference type="InterPro" id="IPR018511">
    <property type="entry name" value="Hemolysin-typ_Ca-bd_CS"/>
</dbReference>
<dbReference type="OrthoDB" id="9342475at2"/>
<reference evidence="4 5" key="1">
    <citation type="submission" date="2016-10" db="EMBL/GenBank/DDBJ databases">
        <authorList>
            <person name="de Groot N.N."/>
        </authorList>
    </citation>
    <scope>NUCLEOTIDE SEQUENCE [LARGE SCALE GENOMIC DNA]</scope>
    <source>
        <strain evidence="4 5">U95</strain>
    </source>
</reference>
<dbReference type="Gene3D" id="2.150.10.10">
    <property type="entry name" value="Serralysin-like metalloprotease, C-terminal"/>
    <property type="match status" value="4"/>
</dbReference>
<accession>A0A1G5RCY2</accession>
<dbReference type="PRINTS" id="PR00313">
    <property type="entry name" value="CABNDNGRPT"/>
</dbReference>
<dbReference type="Pfam" id="PF00353">
    <property type="entry name" value="HemolysinCabind"/>
    <property type="match status" value="6"/>
</dbReference>
<dbReference type="InterPro" id="IPR011049">
    <property type="entry name" value="Serralysin-like_metalloprot_C"/>
</dbReference>
<dbReference type="Proteomes" id="UP000198767">
    <property type="component" value="Unassembled WGS sequence"/>
</dbReference>
<evidence type="ECO:0000256" key="3">
    <source>
        <dbReference type="SAM" id="MobiDB-lite"/>
    </source>
</evidence>
<organism evidence="4 5">
    <name type="scientific">Epibacterium ulvae</name>
    <dbReference type="NCBI Taxonomy" id="1156985"/>
    <lineage>
        <taxon>Bacteria</taxon>
        <taxon>Pseudomonadati</taxon>
        <taxon>Pseudomonadota</taxon>
        <taxon>Alphaproteobacteria</taxon>
        <taxon>Rhodobacterales</taxon>
        <taxon>Roseobacteraceae</taxon>
        <taxon>Epibacterium</taxon>
    </lineage>
</organism>
<dbReference type="STRING" id="1156985.SAMN04488118_11345"/>
<dbReference type="GO" id="GO:0005509">
    <property type="term" value="F:calcium ion binding"/>
    <property type="evidence" value="ECO:0007669"/>
    <property type="project" value="InterPro"/>
</dbReference>
<comment type="subcellular location">
    <subcellularLocation>
        <location evidence="1">Secreted</location>
    </subcellularLocation>
</comment>
<protein>
    <submittedName>
        <fullName evidence="4">Ca2+-binding protein, RTX toxin-related</fullName>
    </submittedName>
</protein>
<evidence type="ECO:0000313" key="5">
    <source>
        <dbReference type="Proteomes" id="UP000198767"/>
    </source>
</evidence>
<keyword evidence="5" id="KW-1185">Reference proteome</keyword>
<dbReference type="SUPFAM" id="SSF51120">
    <property type="entry name" value="beta-Roll"/>
    <property type="match status" value="3"/>
</dbReference>
<gene>
    <name evidence="4" type="ORF">SAMN04488118_11345</name>
</gene>
<dbReference type="PANTHER" id="PTHR38340">
    <property type="entry name" value="S-LAYER PROTEIN"/>
    <property type="match status" value="1"/>
</dbReference>
<feature type="region of interest" description="Disordered" evidence="3">
    <location>
        <begin position="652"/>
        <end position="691"/>
    </location>
</feature>
<evidence type="ECO:0000313" key="4">
    <source>
        <dbReference type="EMBL" id="SCZ71964.1"/>
    </source>
</evidence>
<dbReference type="EMBL" id="FMWG01000013">
    <property type="protein sequence ID" value="SCZ71964.1"/>
    <property type="molecule type" value="Genomic_DNA"/>
</dbReference>
<dbReference type="AlphaFoldDB" id="A0A1G5RCY2"/>
<dbReference type="GO" id="GO:0005576">
    <property type="term" value="C:extracellular region"/>
    <property type="evidence" value="ECO:0007669"/>
    <property type="project" value="UniProtKB-SubCell"/>
</dbReference>
<keyword evidence="2" id="KW-0964">Secreted</keyword>
<name>A0A1G5RCY2_9RHOB</name>